<dbReference type="EMBL" id="CAVNYO010000033">
    <property type="protein sequence ID" value="CAK5263075.1"/>
    <property type="molecule type" value="Genomic_DNA"/>
</dbReference>
<dbReference type="GO" id="GO:0015095">
    <property type="term" value="F:magnesium ion transmembrane transporter activity"/>
    <property type="evidence" value="ECO:0007669"/>
    <property type="project" value="InterPro"/>
</dbReference>
<feature type="transmembrane region" description="Helical" evidence="6">
    <location>
        <begin position="302"/>
        <end position="322"/>
    </location>
</feature>
<evidence type="ECO:0000313" key="7">
    <source>
        <dbReference type="EMBL" id="CAK5263075.1"/>
    </source>
</evidence>
<keyword evidence="2 6" id="KW-0812">Transmembrane</keyword>
<evidence type="ECO:0008006" key="9">
    <source>
        <dbReference type="Google" id="ProtNLM"/>
    </source>
</evidence>
<feature type="region of interest" description="Disordered" evidence="5">
    <location>
        <begin position="493"/>
        <end position="516"/>
    </location>
</feature>
<feature type="transmembrane region" description="Helical" evidence="6">
    <location>
        <begin position="466"/>
        <end position="485"/>
    </location>
</feature>
<feature type="compositionally biased region" description="Low complexity" evidence="5">
    <location>
        <begin position="134"/>
        <end position="143"/>
    </location>
</feature>
<feature type="transmembrane region" description="Helical" evidence="6">
    <location>
        <begin position="403"/>
        <end position="422"/>
    </location>
</feature>
<dbReference type="InterPro" id="IPR037185">
    <property type="entry name" value="EmrE-like"/>
</dbReference>
<dbReference type="Pfam" id="PF05653">
    <property type="entry name" value="Mg_trans_NIPA"/>
    <property type="match status" value="1"/>
</dbReference>
<dbReference type="PANTHER" id="PTHR12570:SF65">
    <property type="entry name" value="MAGNESIUM TRANSPORTER NIPA9-RELATED"/>
    <property type="match status" value="1"/>
</dbReference>
<dbReference type="AlphaFoldDB" id="A0AAD2GUW1"/>
<evidence type="ECO:0000256" key="4">
    <source>
        <dbReference type="ARBA" id="ARBA00023136"/>
    </source>
</evidence>
<reference evidence="7" key="1">
    <citation type="submission" date="2023-11" db="EMBL/GenBank/DDBJ databases">
        <authorList>
            <person name="De Vega J J."/>
            <person name="De Vega J J."/>
        </authorList>
    </citation>
    <scope>NUCLEOTIDE SEQUENCE</scope>
</reference>
<sequence length="623" mass="67686">MSAHGAEAAINFVQDSCDCGHSSLCVEAHGRKTCVETLLSVSTLRCIPMRSSTYAPTAFPAASYAGAHPLVVSSSSRFGVYDLSSKLPELNSGTVIGISIAILGNILISLALNLQKLAHKRLEKEKNERRESARSSNASSPPNEDAHAQSRPLGEAAVLLSSDYGAINSTGEDTEMTTPKKNLFSRILRPNRARNGAHERTALMTVDVIREEDINHSRQSSSSSQVGIDDAPAFEDGSESDYLKTKLWWAGFTLMNVGEMGNFISYAWAPASVVAPLGTFALMANCVFAPLMLGERFRKRDILGIFIAVIGAVTVVLASNASDTRMDPDALLKAISQIPFIVFSGTYIVGAIVLAILSERPAGKKYVFIDVGLCALFGGFTVLSTKAVSTLLTMQWLEMFTRWITYPTIAVLALTGVGQIRYLNRALMRFDGKVVIPIQFVFFTISAIVGSAVLYGDFKKASFHQLVTFLYGCAATFAGVFIIAWDHQSNTEAEADGSASDPEDSEEERERSLSRRRPTLVVPNGFRVEHPLNHKPSSVSMLTLSPARPLLLVHTPPREIPERWDPEHQLLGTPGATRRRALSQFGEPRSATVGRQTGSNGRTFRHSVPALWQHGSLPNSSGQ</sequence>
<feature type="transmembrane region" description="Helical" evidence="6">
    <location>
        <begin position="366"/>
        <end position="383"/>
    </location>
</feature>
<organism evidence="7 8">
    <name type="scientific">Mycena citricolor</name>
    <dbReference type="NCBI Taxonomy" id="2018698"/>
    <lineage>
        <taxon>Eukaryota</taxon>
        <taxon>Fungi</taxon>
        <taxon>Dikarya</taxon>
        <taxon>Basidiomycota</taxon>
        <taxon>Agaricomycotina</taxon>
        <taxon>Agaricomycetes</taxon>
        <taxon>Agaricomycetidae</taxon>
        <taxon>Agaricales</taxon>
        <taxon>Marasmiineae</taxon>
        <taxon>Mycenaceae</taxon>
        <taxon>Mycena</taxon>
    </lineage>
</organism>
<evidence type="ECO:0000256" key="6">
    <source>
        <dbReference type="SAM" id="Phobius"/>
    </source>
</evidence>
<feature type="transmembrane region" description="Helical" evidence="6">
    <location>
        <begin position="334"/>
        <end position="357"/>
    </location>
</feature>
<protein>
    <recommendedName>
        <fullName evidence="9">DUF803-domain-containing protein</fullName>
    </recommendedName>
</protein>
<keyword evidence="4 6" id="KW-0472">Membrane</keyword>
<feature type="compositionally biased region" description="Polar residues" evidence="5">
    <location>
        <begin position="593"/>
        <end position="602"/>
    </location>
</feature>
<feature type="compositionally biased region" description="Basic and acidic residues" evidence="5">
    <location>
        <begin position="123"/>
        <end position="133"/>
    </location>
</feature>
<dbReference type="SUPFAM" id="SSF103481">
    <property type="entry name" value="Multidrug resistance efflux transporter EmrE"/>
    <property type="match status" value="1"/>
</dbReference>
<keyword evidence="8" id="KW-1185">Reference proteome</keyword>
<evidence type="ECO:0000256" key="1">
    <source>
        <dbReference type="ARBA" id="ARBA00004141"/>
    </source>
</evidence>
<feature type="transmembrane region" description="Helical" evidence="6">
    <location>
        <begin position="247"/>
        <end position="268"/>
    </location>
</feature>
<gene>
    <name evidence="7" type="ORF">MYCIT1_LOCUS2292</name>
</gene>
<feature type="region of interest" description="Disordered" evidence="5">
    <location>
        <begin position="123"/>
        <end position="150"/>
    </location>
</feature>
<evidence type="ECO:0000256" key="3">
    <source>
        <dbReference type="ARBA" id="ARBA00022989"/>
    </source>
</evidence>
<dbReference type="GO" id="GO:0016020">
    <property type="term" value="C:membrane"/>
    <property type="evidence" value="ECO:0007669"/>
    <property type="project" value="UniProtKB-SubCell"/>
</dbReference>
<name>A0AAD2GUW1_9AGAR</name>
<evidence type="ECO:0000256" key="5">
    <source>
        <dbReference type="SAM" id="MobiDB-lite"/>
    </source>
</evidence>
<feature type="transmembrane region" description="Helical" evidence="6">
    <location>
        <begin position="434"/>
        <end position="454"/>
    </location>
</feature>
<evidence type="ECO:0000256" key="2">
    <source>
        <dbReference type="ARBA" id="ARBA00022692"/>
    </source>
</evidence>
<dbReference type="Proteomes" id="UP001295794">
    <property type="component" value="Unassembled WGS sequence"/>
</dbReference>
<feature type="region of interest" description="Disordered" evidence="5">
    <location>
        <begin position="214"/>
        <end position="237"/>
    </location>
</feature>
<dbReference type="InterPro" id="IPR008521">
    <property type="entry name" value="Mg_trans_NIPA"/>
</dbReference>
<comment type="subcellular location">
    <subcellularLocation>
        <location evidence="1">Membrane</location>
        <topology evidence="1">Multi-pass membrane protein</topology>
    </subcellularLocation>
</comment>
<feature type="region of interest" description="Disordered" evidence="5">
    <location>
        <begin position="584"/>
        <end position="623"/>
    </location>
</feature>
<dbReference type="PANTHER" id="PTHR12570">
    <property type="match status" value="1"/>
</dbReference>
<feature type="transmembrane region" description="Helical" evidence="6">
    <location>
        <begin position="274"/>
        <end position="293"/>
    </location>
</feature>
<comment type="caution">
    <text evidence="7">The sequence shown here is derived from an EMBL/GenBank/DDBJ whole genome shotgun (WGS) entry which is preliminary data.</text>
</comment>
<accession>A0AAD2GUW1</accession>
<evidence type="ECO:0000313" key="8">
    <source>
        <dbReference type="Proteomes" id="UP001295794"/>
    </source>
</evidence>
<feature type="transmembrane region" description="Helical" evidence="6">
    <location>
        <begin position="93"/>
        <end position="114"/>
    </location>
</feature>
<proteinExistence type="predicted"/>
<keyword evidence="3 6" id="KW-1133">Transmembrane helix</keyword>